<comment type="subcellular location">
    <subcellularLocation>
        <location evidence="1">Cell membrane</location>
        <topology evidence="1">Multi-pass membrane protein</topology>
    </subcellularLocation>
</comment>
<dbReference type="PANTHER" id="PTHR35007">
    <property type="entry name" value="INTEGRAL MEMBRANE PROTEIN-RELATED"/>
    <property type="match status" value="1"/>
</dbReference>
<keyword evidence="5 6" id="KW-0472">Membrane</keyword>
<keyword evidence="9" id="KW-1185">Reference proteome</keyword>
<feature type="transmembrane region" description="Helical" evidence="6">
    <location>
        <begin position="212"/>
        <end position="230"/>
    </location>
</feature>
<evidence type="ECO:0000256" key="3">
    <source>
        <dbReference type="ARBA" id="ARBA00022692"/>
    </source>
</evidence>
<organism evidence="8 9">
    <name type="scientific">Streptosporangium algeriense</name>
    <dbReference type="NCBI Taxonomy" id="1682748"/>
    <lineage>
        <taxon>Bacteria</taxon>
        <taxon>Bacillati</taxon>
        <taxon>Actinomycetota</taxon>
        <taxon>Actinomycetes</taxon>
        <taxon>Streptosporangiales</taxon>
        <taxon>Streptosporangiaceae</taxon>
        <taxon>Streptosporangium</taxon>
    </lineage>
</organism>
<keyword evidence="4 6" id="KW-1133">Transmembrane helix</keyword>
<evidence type="ECO:0000313" key="8">
    <source>
        <dbReference type="EMBL" id="MFD0882980.1"/>
    </source>
</evidence>
<evidence type="ECO:0000256" key="5">
    <source>
        <dbReference type="ARBA" id="ARBA00023136"/>
    </source>
</evidence>
<reference evidence="9" key="1">
    <citation type="journal article" date="2019" name="Int. J. Syst. Evol. Microbiol.">
        <title>The Global Catalogue of Microorganisms (GCM) 10K type strain sequencing project: providing services to taxonomists for standard genome sequencing and annotation.</title>
        <authorList>
            <consortium name="The Broad Institute Genomics Platform"/>
            <consortium name="The Broad Institute Genome Sequencing Center for Infectious Disease"/>
            <person name="Wu L."/>
            <person name="Ma J."/>
        </authorList>
    </citation>
    <scope>NUCLEOTIDE SEQUENCE [LARGE SCALE GENOMIC DNA]</scope>
    <source>
        <strain evidence="9">CCUG 62974</strain>
    </source>
</reference>
<proteinExistence type="predicted"/>
<gene>
    <name evidence="8" type="ORF">ACFQ08_00140</name>
</gene>
<dbReference type="InterPro" id="IPR018076">
    <property type="entry name" value="T2SS_GspF_dom"/>
</dbReference>
<accession>A0ABW3DJJ3</accession>
<keyword evidence="2" id="KW-1003">Cell membrane</keyword>
<dbReference type="Pfam" id="PF00482">
    <property type="entry name" value="T2SSF"/>
    <property type="match status" value="1"/>
</dbReference>
<dbReference type="Proteomes" id="UP001597024">
    <property type="component" value="Unassembled WGS sequence"/>
</dbReference>
<feature type="domain" description="Type II secretion system protein GspF" evidence="7">
    <location>
        <begin position="101"/>
        <end position="226"/>
    </location>
</feature>
<dbReference type="EMBL" id="JBHTHX010000001">
    <property type="protein sequence ID" value="MFD0882980.1"/>
    <property type="molecule type" value="Genomic_DNA"/>
</dbReference>
<sequence length="281" mass="29789">MSEKALLAALIGVGGGIGILLIVSGLRKREAQEKRRIHVDSRVLIRLSICVGAAVVAGALTRWVAGAVLTGIATWFLPKMLGPDRVHARTTERIEAVATWAEMLRDVLAASAGLHQAIIATAPIVPDAIRPQVTELAARIDQGERLPTALKRLSDELADPTGDLVCAALILAARRQAGQLGDLLGTLATAARAQATMRLRVASARAQTRSSVRTIVIATVTMVGGLMLFNRDFLAPYEHIEGQIVLLGTGIVFAVSFLMLHRLSQVGEPPRILTTLDGGGD</sequence>
<feature type="transmembrane region" description="Helical" evidence="6">
    <location>
        <begin position="242"/>
        <end position="261"/>
    </location>
</feature>
<evidence type="ECO:0000256" key="4">
    <source>
        <dbReference type="ARBA" id="ARBA00022989"/>
    </source>
</evidence>
<dbReference type="InterPro" id="IPR042094">
    <property type="entry name" value="T2SS_GspF_sf"/>
</dbReference>
<dbReference type="Gene3D" id="1.20.81.30">
    <property type="entry name" value="Type II secretion system (T2SS), domain F"/>
    <property type="match status" value="1"/>
</dbReference>
<comment type="caution">
    <text evidence="8">The sequence shown here is derived from an EMBL/GenBank/DDBJ whole genome shotgun (WGS) entry which is preliminary data.</text>
</comment>
<name>A0ABW3DJJ3_9ACTN</name>
<evidence type="ECO:0000256" key="2">
    <source>
        <dbReference type="ARBA" id="ARBA00022475"/>
    </source>
</evidence>
<dbReference type="PANTHER" id="PTHR35007:SF3">
    <property type="entry name" value="POSSIBLE CONSERVED ALANINE RICH MEMBRANE PROTEIN"/>
    <property type="match status" value="1"/>
</dbReference>
<feature type="transmembrane region" description="Helical" evidence="6">
    <location>
        <begin position="6"/>
        <end position="26"/>
    </location>
</feature>
<keyword evidence="3 6" id="KW-0812">Transmembrane</keyword>
<evidence type="ECO:0000313" key="9">
    <source>
        <dbReference type="Proteomes" id="UP001597024"/>
    </source>
</evidence>
<evidence type="ECO:0000259" key="7">
    <source>
        <dbReference type="Pfam" id="PF00482"/>
    </source>
</evidence>
<evidence type="ECO:0000256" key="6">
    <source>
        <dbReference type="SAM" id="Phobius"/>
    </source>
</evidence>
<evidence type="ECO:0000256" key="1">
    <source>
        <dbReference type="ARBA" id="ARBA00004651"/>
    </source>
</evidence>
<protein>
    <submittedName>
        <fullName evidence="8">Type II secretion system F family protein</fullName>
    </submittedName>
</protein>